<dbReference type="Gene3D" id="3.40.630.30">
    <property type="match status" value="1"/>
</dbReference>
<protein>
    <recommendedName>
        <fullName evidence="1">N-acetyltransferase domain-containing protein</fullName>
    </recommendedName>
</protein>
<dbReference type="AlphaFoldDB" id="A0A2S5DKP1"/>
<dbReference type="EMBL" id="PQWB01000011">
    <property type="protein sequence ID" value="POZ63616.1"/>
    <property type="molecule type" value="Genomic_DNA"/>
</dbReference>
<dbReference type="PROSITE" id="PS51186">
    <property type="entry name" value="GNAT"/>
    <property type="match status" value="1"/>
</dbReference>
<organism evidence="2 3">
    <name type="scientific">Chromobacterium alticapitis</name>
    <dbReference type="NCBI Taxonomy" id="2073169"/>
    <lineage>
        <taxon>Bacteria</taxon>
        <taxon>Pseudomonadati</taxon>
        <taxon>Pseudomonadota</taxon>
        <taxon>Betaproteobacteria</taxon>
        <taxon>Neisseriales</taxon>
        <taxon>Chromobacteriaceae</taxon>
        <taxon>Chromobacterium</taxon>
    </lineage>
</organism>
<dbReference type="InterPro" id="IPR016181">
    <property type="entry name" value="Acyl_CoA_acyltransferase"/>
</dbReference>
<reference evidence="3" key="1">
    <citation type="submission" date="2018-02" db="EMBL/GenBank/DDBJ databases">
        <authorList>
            <person name="O'Hara-Hanley K."/>
            <person name="Soby S."/>
        </authorList>
    </citation>
    <scope>NUCLEOTIDE SEQUENCE [LARGE SCALE GENOMIC DNA]</scope>
    <source>
        <strain evidence="3">MWU14-2602</strain>
    </source>
</reference>
<evidence type="ECO:0000313" key="3">
    <source>
        <dbReference type="Proteomes" id="UP000237082"/>
    </source>
</evidence>
<sequence length="308" mass="33079">MSPDNSIDMLFAFWMMIMLSGIHRYEERWLPALAALRPTPAGAEPVSALRALLADPIRGKGENTRVWLEQDQPMGVVGWVAANVPRNGELYGSPLLAAHRPALDGLIAALLREAAAAGARFVHVAASDNETDKREALLAHGFQPTFHFLTLRAASSSISPRTMPAGWRPIALRDMDWPQLAELFARAFADVPHVPYHSAEALRQDWQEADVEASQVWAAPDGSYQAFLQATADGRVEAVGVEAAHAGQGVAAAMYGAAAGGFLARGVGALEAMVADINVASLALHRKLGFAETARKQIYRRALEQASG</sequence>
<dbReference type="InterPro" id="IPR000182">
    <property type="entry name" value="GNAT_dom"/>
</dbReference>
<evidence type="ECO:0000313" key="2">
    <source>
        <dbReference type="EMBL" id="POZ63616.1"/>
    </source>
</evidence>
<accession>A0A2S5DKP1</accession>
<dbReference type="GO" id="GO:0016747">
    <property type="term" value="F:acyltransferase activity, transferring groups other than amino-acyl groups"/>
    <property type="evidence" value="ECO:0007669"/>
    <property type="project" value="InterPro"/>
</dbReference>
<gene>
    <name evidence="2" type="ORF">C2I19_03000</name>
</gene>
<keyword evidence="3" id="KW-1185">Reference proteome</keyword>
<evidence type="ECO:0000259" key="1">
    <source>
        <dbReference type="PROSITE" id="PS51186"/>
    </source>
</evidence>
<dbReference type="Pfam" id="PF00583">
    <property type="entry name" value="Acetyltransf_1"/>
    <property type="match status" value="1"/>
</dbReference>
<feature type="domain" description="N-acetyltransferase" evidence="1">
    <location>
        <begin position="165"/>
        <end position="308"/>
    </location>
</feature>
<dbReference type="Proteomes" id="UP000237082">
    <property type="component" value="Unassembled WGS sequence"/>
</dbReference>
<proteinExistence type="predicted"/>
<name>A0A2S5DKP1_9NEIS</name>
<comment type="caution">
    <text evidence="2">The sequence shown here is derived from an EMBL/GenBank/DDBJ whole genome shotgun (WGS) entry which is preliminary data.</text>
</comment>
<dbReference type="SUPFAM" id="SSF55729">
    <property type="entry name" value="Acyl-CoA N-acyltransferases (Nat)"/>
    <property type="match status" value="1"/>
</dbReference>